<gene>
    <name evidence="7" type="ORF">SAMN04488082_11678</name>
</gene>
<evidence type="ECO:0000256" key="5">
    <source>
        <dbReference type="ARBA" id="ARBA00023014"/>
    </source>
</evidence>
<keyword evidence="8" id="KW-1185">Reference proteome</keyword>
<dbReference type="Proteomes" id="UP000198635">
    <property type="component" value="Unassembled WGS sequence"/>
</dbReference>
<dbReference type="InterPro" id="IPR007197">
    <property type="entry name" value="rSAM"/>
</dbReference>
<evidence type="ECO:0000313" key="8">
    <source>
        <dbReference type="Proteomes" id="UP000198635"/>
    </source>
</evidence>
<sequence>MKFLSTCRALFRGRLPGQAVIQITTRCNARCVQCGMSADNSFARHSLDPEIVDRVLDTVARLGMQAVSFTGGEPLLDLGRLTGMIRRAKKLGIPYIRTGTNGFIFQRHEALDFADRMRRTADELLESGIRNFWISLDSSDPDIHEKNRGLPGVVRGMAKAVPIFHERGLYPSVNLGINRLCGGRIPALQAPFDEHGFRQGFSEAFTRFFTFATELGFTIANCCYPMSDEDLAVYQATSSDPFILFSPEEKRAMLLALKDVVPDFRSRIRLFTPLSSLDALVRQADGEPGQTYACRGGLDFFFVDATAGHAYPCGYRSAEDLGPFWELQNLPDGEPGCRRCDWECFRDPSELLGPFGMALSNPLEVLRRFSSRRELPGLWYSDLRYYMACDFFDGTKPMRAEKMARFAPRQAAPALLVSTEAAS</sequence>
<evidence type="ECO:0000256" key="4">
    <source>
        <dbReference type="ARBA" id="ARBA00023004"/>
    </source>
</evidence>
<keyword evidence="4" id="KW-0408">Iron</keyword>
<feature type="domain" description="Radical SAM core" evidence="6">
    <location>
        <begin position="21"/>
        <end position="170"/>
    </location>
</feature>
<evidence type="ECO:0000313" key="7">
    <source>
        <dbReference type="EMBL" id="SFK18949.1"/>
    </source>
</evidence>
<dbReference type="InterPro" id="IPR050377">
    <property type="entry name" value="Radical_SAM_PqqE_MftC-like"/>
</dbReference>
<organism evidence="7 8">
    <name type="scientific">Desulfomicrobium apsheronum</name>
    <dbReference type="NCBI Taxonomy" id="52560"/>
    <lineage>
        <taxon>Bacteria</taxon>
        <taxon>Pseudomonadati</taxon>
        <taxon>Thermodesulfobacteriota</taxon>
        <taxon>Desulfovibrionia</taxon>
        <taxon>Desulfovibrionales</taxon>
        <taxon>Desulfomicrobiaceae</taxon>
        <taxon>Desulfomicrobium</taxon>
    </lineage>
</organism>
<dbReference type="GO" id="GO:0046872">
    <property type="term" value="F:metal ion binding"/>
    <property type="evidence" value="ECO:0007669"/>
    <property type="project" value="UniProtKB-KW"/>
</dbReference>
<dbReference type="SFLD" id="SFLDS00029">
    <property type="entry name" value="Radical_SAM"/>
    <property type="match status" value="1"/>
</dbReference>
<dbReference type="SUPFAM" id="SSF102114">
    <property type="entry name" value="Radical SAM enzymes"/>
    <property type="match status" value="1"/>
</dbReference>
<reference evidence="8" key="1">
    <citation type="submission" date="2016-10" db="EMBL/GenBank/DDBJ databases">
        <authorList>
            <person name="Varghese N."/>
            <person name="Submissions S."/>
        </authorList>
    </citation>
    <scope>NUCLEOTIDE SEQUENCE [LARGE SCALE GENOMIC DNA]</scope>
    <source>
        <strain evidence="8">DSM 5918</strain>
    </source>
</reference>
<evidence type="ECO:0000256" key="1">
    <source>
        <dbReference type="ARBA" id="ARBA00001966"/>
    </source>
</evidence>
<dbReference type="Pfam" id="PF04055">
    <property type="entry name" value="Radical_SAM"/>
    <property type="match status" value="1"/>
</dbReference>
<dbReference type="GO" id="GO:0006783">
    <property type="term" value="P:heme biosynthetic process"/>
    <property type="evidence" value="ECO:0007669"/>
    <property type="project" value="TreeGrafter"/>
</dbReference>
<dbReference type="Gene3D" id="3.20.20.70">
    <property type="entry name" value="Aldolase class I"/>
    <property type="match status" value="1"/>
</dbReference>
<keyword evidence="3" id="KW-0479">Metal-binding</keyword>
<dbReference type="InterPro" id="IPR058240">
    <property type="entry name" value="rSAM_sf"/>
</dbReference>
<evidence type="ECO:0000256" key="2">
    <source>
        <dbReference type="ARBA" id="ARBA00022691"/>
    </source>
</evidence>
<dbReference type="InterPro" id="IPR013785">
    <property type="entry name" value="Aldolase_TIM"/>
</dbReference>
<evidence type="ECO:0000256" key="3">
    <source>
        <dbReference type="ARBA" id="ARBA00022723"/>
    </source>
</evidence>
<dbReference type="PANTHER" id="PTHR11228:SF7">
    <property type="entry name" value="PQQA PEPTIDE CYCLASE"/>
    <property type="match status" value="1"/>
</dbReference>
<name>A0A1I3XHX6_9BACT</name>
<comment type="cofactor">
    <cofactor evidence="1">
        <name>[4Fe-4S] cluster</name>
        <dbReference type="ChEBI" id="CHEBI:49883"/>
    </cofactor>
</comment>
<keyword evidence="5" id="KW-0411">Iron-sulfur</keyword>
<protein>
    <submittedName>
        <fullName evidence="7">Radical SAM superfamily enzyme, MoaA/NifB/PqqE/SkfB family</fullName>
    </submittedName>
</protein>
<dbReference type="OrthoDB" id="7021155at2"/>
<dbReference type="AlphaFoldDB" id="A0A1I3XHX6"/>
<accession>A0A1I3XHX6</accession>
<dbReference type="STRING" id="52560.SAMN04488082_11678"/>
<proteinExistence type="predicted"/>
<dbReference type="RefSeq" id="WP_092377104.1">
    <property type="nucleotide sequence ID" value="NZ_FORX01000016.1"/>
</dbReference>
<dbReference type="SFLD" id="SFLDG01067">
    <property type="entry name" value="SPASM/twitch_domain_containing"/>
    <property type="match status" value="1"/>
</dbReference>
<dbReference type="PANTHER" id="PTHR11228">
    <property type="entry name" value="RADICAL SAM DOMAIN PROTEIN"/>
    <property type="match status" value="1"/>
</dbReference>
<keyword evidence="2" id="KW-0949">S-adenosyl-L-methionine</keyword>
<evidence type="ECO:0000259" key="6">
    <source>
        <dbReference type="Pfam" id="PF04055"/>
    </source>
</evidence>
<dbReference type="GO" id="GO:0003824">
    <property type="term" value="F:catalytic activity"/>
    <property type="evidence" value="ECO:0007669"/>
    <property type="project" value="InterPro"/>
</dbReference>
<dbReference type="GO" id="GO:0051536">
    <property type="term" value="F:iron-sulfur cluster binding"/>
    <property type="evidence" value="ECO:0007669"/>
    <property type="project" value="UniProtKB-KW"/>
</dbReference>
<dbReference type="EMBL" id="FORX01000016">
    <property type="protein sequence ID" value="SFK18949.1"/>
    <property type="molecule type" value="Genomic_DNA"/>
</dbReference>
<dbReference type="CDD" id="cd01335">
    <property type="entry name" value="Radical_SAM"/>
    <property type="match status" value="1"/>
</dbReference>